<dbReference type="PRINTS" id="PR00038">
    <property type="entry name" value="HTHLUXR"/>
</dbReference>
<dbReference type="CDD" id="cd06170">
    <property type="entry name" value="LuxR_C_like"/>
    <property type="match status" value="1"/>
</dbReference>
<name>A0A5J5IMR2_9MICO</name>
<keyword evidence="4" id="KW-0804">Transcription</keyword>
<keyword evidence="3" id="KW-0238">DNA-binding</keyword>
<dbReference type="Pfam" id="PF00072">
    <property type="entry name" value="Response_reg"/>
    <property type="match status" value="1"/>
</dbReference>
<dbReference type="CDD" id="cd17535">
    <property type="entry name" value="REC_NarL-like"/>
    <property type="match status" value="1"/>
</dbReference>
<dbReference type="AlphaFoldDB" id="A0A5J5IMR2"/>
<dbReference type="OrthoDB" id="9808843at2"/>
<dbReference type="PANTHER" id="PTHR43214:SF24">
    <property type="entry name" value="TRANSCRIPTIONAL REGULATORY PROTEIN NARL-RELATED"/>
    <property type="match status" value="1"/>
</dbReference>
<dbReference type="InterPro" id="IPR011006">
    <property type="entry name" value="CheY-like_superfamily"/>
</dbReference>
<dbReference type="PROSITE" id="PS50043">
    <property type="entry name" value="HTH_LUXR_2"/>
    <property type="match status" value="1"/>
</dbReference>
<dbReference type="GO" id="GO:0006355">
    <property type="term" value="P:regulation of DNA-templated transcription"/>
    <property type="evidence" value="ECO:0007669"/>
    <property type="project" value="InterPro"/>
</dbReference>
<dbReference type="InterPro" id="IPR000792">
    <property type="entry name" value="Tscrpt_reg_LuxR_C"/>
</dbReference>
<feature type="modified residue" description="4-aspartylphosphate" evidence="5">
    <location>
        <position position="53"/>
    </location>
</feature>
<dbReference type="GO" id="GO:0003677">
    <property type="term" value="F:DNA binding"/>
    <property type="evidence" value="ECO:0007669"/>
    <property type="project" value="UniProtKB-KW"/>
</dbReference>
<evidence type="ECO:0000259" key="6">
    <source>
        <dbReference type="PROSITE" id="PS50043"/>
    </source>
</evidence>
<sequence length="212" mass="22546">MVTVAVIDDEALVRSGFQMILETAPDIEVVVSADSHTAVDDIARARPEVVLLDLRMPGRSGLQILGELRAWPEPPVVAILTTFDADDHVAAALRAGAAGFLVKDTDPRTLPALIRSLAAGGIVLSPQVSRTIVDRYLDVDDDDAQSKLALLSERERSVLAHLATGASNSEIGGALHLSTGTVKEHVSTLLAKLQVATRLQAALIAQRARLRL</sequence>
<evidence type="ECO:0000256" key="4">
    <source>
        <dbReference type="ARBA" id="ARBA00023163"/>
    </source>
</evidence>
<accession>A0A5J5IMR2</accession>
<dbReference type="SMART" id="SM00421">
    <property type="entry name" value="HTH_LUXR"/>
    <property type="match status" value="1"/>
</dbReference>
<comment type="caution">
    <text evidence="8">The sequence shown here is derived from an EMBL/GenBank/DDBJ whole genome shotgun (WGS) entry which is preliminary data.</text>
</comment>
<dbReference type="Gene3D" id="3.40.50.2300">
    <property type="match status" value="1"/>
</dbReference>
<dbReference type="PANTHER" id="PTHR43214">
    <property type="entry name" value="TWO-COMPONENT RESPONSE REGULATOR"/>
    <property type="match status" value="1"/>
</dbReference>
<evidence type="ECO:0000256" key="5">
    <source>
        <dbReference type="PROSITE-ProRule" id="PRU00169"/>
    </source>
</evidence>
<evidence type="ECO:0000256" key="3">
    <source>
        <dbReference type="ARBA" id="ARBA00023125"/>
    </source>
</evidence>
<gene>
    <name evidence="8" type="ORF">F6B42_14265</name>
</gene>
<dbReference type="InterPro" id="IPR001789">
    <property type="entry name" value="Sig_transdc_resp-reg_receiver"/>
</dbReference>
<keyword evidence="2" id="KW-0805">Transcription regulation</keyword>
<dbReference type="InterPro" id="IPR058245">
    <property type="entry name" value="NreC/VraR/RcsB-like_REC"/>
</dbReference>
<dbReference type="Pfam" id="PF00196">
    <property type="entry name" value="GerE"/>
    <property type="match status" value="1"/>
</dbReference>
<dbReference type="RefSeq" id="WP_150420384.1">
    <property type="nucleotide sequence ID" value="NZ_VYRZ01000004.1"/>
</dbReference>
<keyword evidence="9" id="KW-1185">Reference proteome</keyword>
<keyword evidence="1 5" id="KW-0597">Phosphoprotein</keyword>
<protein>
    <submittedName>
        <fullName evidence="8">Response regulator transcription factor</fullName>
    </submittedName>
</protein>
<evidence type="ECO:0000259" key="7">
    <source>
        <dbReference type="PROSITE" id="PS50110"/>
    </source>
</evidence>
<evidence type="ECO:0000256" key="2">
    <source>
        <dbReference type="ARBA" id="ARBA00023015"/>
    </source>
</evidence>
<dbReference type="EMBL" id="VYRZ01000004">
    <property type="protein sequence ID" value="KAA9084140.1"/>
    <property type="molecule type" value="Genomic_DNA"/>
</dbReference>
<dbReference type="SMART" id="SM00448">
    <property type="entry name" value="REC"/>
    <property type="match status" value="1"/>
</dbReference>
<dbReference type="InterPro" id="IPR016032">
    <property type="entry name" value="Sig_transdc_resp-reg_C-effctor"/>
</dbReference>
<evidence type="ECO:0000313" key="9">
    <source>
        <dbReference type="Proteomes" id="UP000327039"/>
    </source>
</evidence>
<evidence type="ECO:0000256" key="1">
    <source>
        <dbReference type="ARBA" id="ARBA00022553"/>
    </source>
</evidence>
<organism evidence="8 9">
    <name type="scientific">Microbacterium radiodurans</name>
    <dbReference type="NCBI Taxonomy" id="661398"/>
    <lineage>
        <taxon>Bacteria</taxon>
        <taxon>Bacillati</taxon>
        <taxon>Actinomycetota</taxon>
        <taxon>Actinomycetes</taxon>
        <taxon>Micrococcales</taxon>
        <taxon>Microbacteriaceae</taxon>
        <taxon>Microbacterium</taxon>
    </lineage>
</organism>
<dbReference type="PROSITE" id="PS50110">
    <property type="entry name" value="RESPONSE_REGULATORY"/>
    <property type="match status" value="1"/>
</dbReference>
<feature type="domain" description="Response regulatory" evidence="7">
    <location>
        <begin position="3"/>
        <end position="118"/>
    </location>
</feature>
<reference evidence="9" key="1">
    <citation type="submission" date="2019-09" db="EMBL/GenBank/DDBJ databases">
        <title>Mumia zhuanghuii sp. nov. isolated from the intestinal contents of plateau pika (Ochotona curzoniae) in the Qinghai-Tibet plateau of China.</title>
        <authorList>
            <person name="Tian Z."/>
        </authorList>
    </citation>
    <scope>NUCLEOTIDE SEQUENCE [LARGE SCALE GENOMIC DNA]</scope>
    <source>
        <strain evidence="9">DSM 25564</strain>
    </source>
</reference>
<dbReference type="Proteomes" id="UP000327039">
    <property type="component" value="Unassembled WGS sequence"/>
</dbReference>
<dbReference type="SUPFAM" id="SSF46894">
    <property type="entry name" value="C-terminal effector domain of the bipartite response regulators"/>
    <property type="match status" value="1"/>
</dbReference>
<dbReference type="InterPro" id="IPR039420">
    <property type="entry name" value="WalR-like"/>
</dbReference>
<dbReference type="GO" id="GO:0000160">
    <property type="term" value="P:phosphorelay signal transduction system"/>
    <property type="evidence" value="ECO:0007669"/>
    <property type="project" value="InterPro"/>
</dbReference>
<evidence type="ECO:0000313" key="8">
    <source>
        <dbReference type="EMBL" id="KAA9084140.1"/>
    </source>
</evidence>
<proteinExistence type="predicted"/>
<feature type="domain" description="HTH luxR-type" evidence="6">
    <location>
        <begin position="144"/>
        <end position="209"/>
    </location>
</feature>
<dbReference type="SUPFAM" id="SSF52172">
    <property type="entry name" value="CheY-like"/>
    <property type="match status" value="1"/>
</dbReference>